<name>A0A2P6NW40_9EUKA</name>
<organism evidence="2 3">
    <name type="scientific">Planoprotostelium fungivorum</name>
    <dbReference type="NCBI Taxonomy" id="1890364"/>
    <lineage>
        <taxon>Eukaryota</taxon>
        <taxon>Amoebozoa</taxon>
        <taxon>Evosea</taxon>
        <taxon>Variosea</taxon>
        <taxon>Cavosteliida</taxon>
        <taxon>Cavosteliaceae</taxon>
        <taxon>Planoprotostelium</taxon>
    </lineage>
</organism>
<sequence length="106" mass="11668">MASSPVFDTSRTTPHGIESNTQHLYHLPPIFLSTSRTLLNTNKRQANTLHTTSTRHRHDDKINKVADADTLESGAGKPTLLYFLDYKGDTGEVGGLVDEMTQVKTG</sequence>
<evidence type="ECO:0000313" key="2">
    <source>
        <dbReference type="EMBL" id="PRP88088.1"/>
    </source>
</evidence>
<dbReference type="InParanoid" id="A0A2P6NW40"/>
<protein>
    <submittedName>
        <fullName evidence="2">Uncharacterized protein</fullName>
    </submittedName>
</protein>
<reference evidence="2 3" key="1">
    <citation type="journal article" date="2018" name="Genome Biol. Evol.">
        <title>Multiple Roots of Fruiting Body Formation in Amoebozoa.</title>
        <authorList>
            <person name="Hillmann F."/>
            <person name="Forbes G."/>
            <person name="Novohradska S."/>
            <person name="Ferling I."/>
            <person name="Riege K."/>
            <person name="Groth M."/>
            <person name="Westermann M."/>
            <person name="Marz M."/>
            <person name="Spaller T."/>
            <person name="Winckler T."/>
            <person name="Schaap P."/>
            <person name="Glockner G."/>
        </authorList>
    </citation>
    <scope>NUCLEOTIDE SEQUENCE [LARGE SCALE GENOMIC DNA]</scope>
    <source>
        <strain evidence="2 3">Jena</strain>
    </source>
</reference>
<dbReference type="AlphaFoldDB" id="A0A2P6NW40"/>
<gene>
    <name evidence="2" type="ORF">PROFUN_04179</name>
</gene>
<feature type="region of interest" description="Disordered" evidence="1">
    <location>
        <begin position="1"/>
        <end position="21"/>
    </location>
</feature>
<dbReference type="EMBL" id="MDYQ01000014">
    <property type="protein sequence ID" value="PRP88088.1"/>
    <property type="molecule type" value="Genomic_DNA"/>
</dbReference>
<dbReference type="Proteomes" id="UP000241769">
    <property type="component" value="Unassembled WGS sequence"/>
</dbReference>
<keyword evidence="3" id="KW-1185">Reference proteome</keyword>
<accession>A0A2P6NW40</accession>
<comment type="caution">
    <text evidence="2">The sequence shown here is derived from an EMBL/GenBank/DDBJ whole genome shotgun (WGS) entry which is preliminary data.</text>
</comment>
<proteinExistence type="predicted"/>
<evidence type="ECO:0000256" key="1">
    <source>
        <dbReference type="SAM" id="MobiDB-lite"/>
    </source>
</evidence>
<evidence type="ECO:0000313" key="3">
    <source>
        <dbReference type="Proteomes" id="UP000241769"/>
    </source>
</evidence>